<proteinExistence type="predicted"/>
<dbReference type="RefSeq" id="WP_283223452.1">
    <property type="nucleotide sequence ID" value="NZ_JASGBH010000002.1"/>
</dbReference>
<evidence type="ECO:0000313" key="7">
    <source>
        <dbReference type="Proteomes" id="UP001431902"/>
    </source>
</evidence>
<comment type="caution">
    <text evidence="6">The sequence shown here is derived from an EMBL/GenBank/DDBJ whole genome shotgun (WGS) entry which is preliminary data.</text>
</comment>
<dbReference type="EMBL" id="JASGBH010000002">
    <property type="protein sequence ID" value="MDI9233060.1"/>
    <property type="molecule type" value="Genomic_DNA"/>
</dbReference>
<keyword evidence="2" id="KW-0812">Transmembrane</keyword>
<organism evidence="6 7">
    <name type="scientific">Limnohabitans lacus</name>
    <dbReference type="NCBI Taxonomy" id="3045173"/>
    <lineage>
        <taxon>Bacteria</taxon>
        <taxon>Pseudomonadati</taxon>
        <taxon>Pseudomonadota</taxon>
        <taxon>Betaproteobacteria</taxon>
        <taxon>Burkholderiales</taxon>
        <taxon>Comamonadaceae</taxon>
        <taxon>Limnohabitans</taxon>
    </lineage>
</organism>
<dbReference type="Proteomes" id="UP001431902">
    <property type="component" value="Unassembled WGS sequence"/>
</dbReference>
<dbReference type="InterPro" id="IPR010652">
    <property type="entry name" value="DUF1232"/>
</dbReference>
<evidence type="ECO:0000256" key="4">
    <source>
        <dbReference type="ARBA" id="ARBA00023136"/>
    </source>
</evidence>
<feature type="domain" description="DUF1232" evidence="5">
    <location>
        <begin position="57"/>
        <end position="91"/>
    </location>
</feature>
<evidence type="ECO:0000256" key="3">
    <source>
        <dbReference type="ARBA" id="ARBA00022989"/>
    </source>
</evidence>
<protein>
    <submittedName>
        <fullName evidence="6">YkvA family protein</fullName>
    </submittedName>
</protein>
<evidence type="ECO:0000256" key="2">
    <source>
        <dbReference type="ARBA" id="ARBA00022692"/>
    </source>
</evidence>
<evidence type="ECO:0000313" key="6">
    <source>
        <dbReference type="EMBL" id="MDI9233060.1"/>
    </source>
</evidence>
<keyword evidence="7" id="KW-1185">Reference proteome</keyword>
<evidence type="ECO:0000259" key="5">
    <source>
        <dbReference type="Pfam" id="PF06803"/>
    </source>
</evidence>
<evidence type="ECO:0000256" key="1">
    <source>
        <dbReference type="ARBA" id="ARBA00004127"/>
    </source>
</evidence>
<keyword evidence="3" id="KW-1133">Transmembrane helix</keyword>
<sequence>MKDDGMSGDKLLEHSTFSEKSFWDKLKNFAKAAGQDVVERALCLFYAAQKPDTPLWAKTVIYGALTYFISPLDAVPDITPVLGYSDDLGVLVSAVLTVAMYVTDDVRQQARDKVSAWLA</sequence>
<dbReference type="PIRSF" id="PIRSF031804">
    <property type="entry name" value="UCP031804"/>
    <property type="match status" value="1"/>
</dbReference>
<accession>A0ABT6X4L4</accession>
<name>A0ABT6X4L4_9BURK</name>
<keyword evidence="4" id="KW-0472">Membrane</keyword>
<reference evidence="6" key="1">
    <citation type="submission" date="2023-05" db="EMBL/GenBank/DDBJ databases">
        <title>Limnohabitans sp. strain HM2-2 Genome sequencing and assembly.</title>
        <authorList>
            <person name="Jung Y."/>
        </authorList>
    </citation>
    <scope>NUCLEOTIDE SEQUENCE</scope>
    <source>
        <strain evidence="6">HM2-2</strain>
    </source>
</reference>
<comment type="subcellular location">
    <subcellularLocation>
        <location evidence="1">Endomembrane system</location>
        <topology evidence="1">Multi-pass membrane protein</topology>
    </subcellularLocation>
</comment>
<dbReference type="InterPro" id="IPR016983">
    <property type="entry name" value="UCP031804"/>
</dbReference>
<dbReference type="Pfam" id="PF06803">
    <property type="entry name" value="DUF1232"/>
    <property type="match status" value="1"/>
</dbReference>
<gene>
    <name evidence="6" type="ORF">QLQ16_04330</name>
</gene>